<dbReference type="eggNOG" id="KOG3627">
    <property type="taxonomic scope" value="Eukaryota"/>
</dbReference>
<dbReference type="SUPFAM" id="SSF57414">
    <property type="entry name" value="Hairpin loop containing domain-like"/>
    <property type="match status" value="2"/>
</dbReference>
<evidence type="ECO:0000256" key="2">
    <source>
        <dbReference type="ARBA" id="ARBA00023157"/>
    </source>
</evidence>
<evidence type="ECO:0000256" key="3">
    <source>
        <dbReference type="SAM" id="SignalP"/>
    </source>
</evidence>
<dbReference type="Gene3D" id="3.50.4.10">
    <property type="entry name" value="Hepatocyte Growth Factor"/>
    <property type="match status" value="4"/>
</dbReference>
<evidence type="ECO:0000259" key="4">
    <source>
        <dbReference type="PROSITE" id="PS50948"/>
    </source>
</evidence>
<keyword evidence="2" id="KW-1015">Disulfide bond</keyword>
<dbReference type="Proteomes" id="UP000028760">
    <property type="component" value="Unassembled WGS sequence"/>
</dbReference>
<dbReference type="GeneTree" id="ENSGT00940000158569"/>
<name>A0A087YBW9_POEFO</name>
<dbReference type="GO" id="GO:0006508">
    <property type="term" value="P:proteolysis"/>
    <property type="evidence" value="ECO:0007669"/>
    <property type="project" value="InterPro"/>
</dbReference>
<dbReference type="STRING" id="48698.ENSPFOP00000015522"/>
<feature type="domain" description="Apple" evidence="4">
    <location>
        <begin position="24"/>
        <end position="107"/>
    </location>
</feature>
<dbReference type="CDD" id="cd01100">
    <property type="entry name" value="APPLE_Factor_XI_like"/>
    <property type="match status" value="4"/>
</dbReference>
<dbReference type="PROSITE" id="PS50948">
    <property type="entry name" value="PAN"/>
    <property type="match status" value="3"/>
</dbReference>
<feature type="chain" id="PRO_5001834281" evidence="3">
    <location>
        <begin position="24"/>
        <end position="376"/>
    </location>
</feature>
<evidence type="ECO:0000313" key="6">
    <source>
        <dbReference type="Proteomes" id="UP000028760"/>
    </source>
</evidence>
<dbReference type="PANTHER" id="PTHR33946">
    <property type="match status" value="1"/>
</dbReference>
<organism evidence="5 6">
    <name type="scientific">Poecilia formosa</name>
    <name type="common">Amazon molly</name>
    <name type="synonym">Limia formosa</name>
    <dbReference type="NCBI Taxonomy" id="48698"/>
    <lineage>
        <taxon>Eukaryota</taxon>
        <taxon>Metazoa</taxon>
        <taxon>Chordata</taxon>
        <taxon>Craniata</taxon>
        <taxon>Vertebrata</taxon>
        <taxon>Euteleostomi</taxon>
        <taxon>Actinopterygii</taxon>
        <taxon>Neopterygii</taxon>
        <taxon>Teleostei</taxon>
        <taxon>Neoteleostei</taxon>
        <taxon>Acanthomorphata</taxon>
        <taxon>Ovalentaria</taxon>
        <taxon>Atherinomorphae</taxon>
        <taxon>Cyprinodontiformes</taxon>
        <taxon>Poeciliidae</taxon>
        <taxon>Poeciliinae</taxon>
        <taxon>Poecilia</taxon>
    </lineage>
</organism>
<reference evidence="6" key="1">
    <citation type="submission" date="2013-10" db="EMBL/GenBank/DDBJ databases">
        <authorList>
            <person name="Schartl M."/>
            <person name="Warren W."/>
        </authorList>
    </citation>
    <scope>NUCLEOTIDE SEQUENCE [LARGE SCALE GENOMIC DNA]</scope>
    <source>
        <strain evidence="6">female</strain>
    </source>
</reference>
<dbReference type="AlphaFoldDB" id="A0A087YBW9"/>
<dbReference type="EMBL" id="AYCK01007962">
    <property type="status" value="NOT_ANNOTATED_CDS"/>
    <property type="molecule type" value="Genomic_DNA"/>
</dbReference>
<feature type="signal peptide" evidence="3">
    <location>
        <begin position="1"/>
        <end position="23"/>
    </location>
</feature>
<protein>
    <submittedName>
        <fullName evidence="5">Coagulation factor XI-like</fullName>
    </submittedName>
</protein>
<proteinExistence type="predicted"/>
<dbReference type="PRINTS" id="PR00005">
    <property type="entry name" value="APPLEDOMAIN"/>
</dbReference>
<dbReference type="GO" id="GO:0005576">
    <property type="term" value="C:extracellular region"/>
    <property type="evidence" value="ECO:0007669"/>
    <property type="project" value="InterPro"/>
</dbReference>
<sequence length="376" mass="42682">MKMESSLILVGLLLASSFSFSKACPNGLLVNVDFPGSDITFLYSPSVEHCQQLCTQHPACLFFTFIRPDWTSDNRHFYCYLKSTPSGQPSSQTPLLGVISGFSLKTCNPEPRPCFSQVFQNVDFFGADYRTLFTPDIQECQRVCTQDPGCQFFAFMKEDHPIHNIRFKCYLKFSWSVPRTPIVEKKAGVTSGFAQKTQQTQELDTPCQNQFFPNTDIPGSNLEHQKSVSVEHCQVLCSAHPKCTYFSFSSDDFECYLKNNLNNLTVKPKDGITSGIPAHFCQLDDTWVKQSYEGVDFRGSDIRFELMDTAELCQLKCDEDPNCQFYTYVDENFSDRAAWRRCYLKRVITMPAPPIVNKQASVVSGFSLRDCRTSLA</sequence>
<reference evidence="5" key="2">
    <citation type="submission" date="2025-08" db="UniProtKB">
        <authorList>
            <consortium name="Ensembl"/>
        </authorList>
    </citation>
    <scope>IDENTIFICATION</scope>
</reference>
<dbReference type="InterPro" id="IPR003609">
    <property type="entry name" value="Pan_app"/>
</dbReference>
<dbReference type="Pfam" id="PF00024">
    <property type="entry name" value="PAN_1"/>
    <property type="match status" value="2"/>
</dbReference>
<dbReference type="PROSITE" id="PS00495">
    <property type="entry name" value="APPLE"/>
    <property type="match status" value="1"/>
</dbReference>
<dbReference type="SMART" id="SM00223">
    <property type="entry name" value="APPLE"/>
    <property type="match status" value="4"/>
</dbReference>
<reference evidence="5" key="3">
    <citation type="submission" date="2025-09" db="UniProtKB">
        <authorList>
            <consortium name="Ensembl"/>
        </authorList>
    </citation>
    <scope>IDENTIFICATION</scope>
</reference>
<dbReference type="Pfam" id="PF14295">
    <property type="entry name" value="PAN_4"/>
    <property type="match status" value="2"/>
</dbReference>
<dbReference type="OMA" id="ADAYGCC"/>
<dbReference type="OrthoDB" id="9448935at2759"/>
<feature type="domain" description="Apple" evidence="4">
    <location>
        <begin position="114"/>
        <end position="198"/>
    </location>
</feature>
<evidence type="ECO:0000256" key="1">
    <source>
        <dbReference type="ARBA" id="ARBA00022737"/>
    </source>
</evidence>
<dbReference type="KEGG" id="pfor:103143314"/>
<feature type="domain" description="Apple" evidence="4">
    <location>
        <begin position="207"/>
        <end position="281"/>
    </location>
</feature>
<dbReference type="GeneID" id="103143314"/>
<dbReference type="Ensembl" id="ENSPFOT00000015544.1">
    <property type="protein sequence ID" value="ENSPFOP00000015522.2"/>
    <property type="gene ID" value="ENSPFOG00000015438.1"/>
</dbReference>
<keyword evidence="6" id="KW-1185">Reference proteome</keyword>
<keyword evidence="1" id="KW-0677">Repeat</keyword>
<keyword evidence="3" id="KW-0732">Signal</keyword>
<dbReference type="InterPro" id="IPR000177">
    <property type="entry name" value="Apple"/>
</dbReference>
<dbReference type="RefSeq" id="XP_007559857.1">
    <property type="nucleotide sequence ID" value="XM_007559795.2"/>
</dbReference>
<accession>A0A087YBW9</accession>
<dbReference type="PANTHER" id="PTHR33946:SF4">
    <property type="entry name" value="COAGULATION FACTOR XI"/>
    <property type="match status" value="1"/>
</dbReference>
<evidence type="ECO:0000313" key="5">
    <source>
        <dbReference type="Ensembl" id="ENSPFOP00000015522.2"/>
    </source>
</evidence>